<feature type="region of interest" description="Disordered" evidence="1">
    <location>
        <begin position="302"/>
        <end position="326"/>
    </location>
</feature>
<name>A0ABT0RCY3_9SPHN</name>
<dbReference type="InterPro" id="IPR042047">
    <property type="entry name" value="SleB_dom1"/>
</dbReference>
<dbReference type="Pfam" id="PF07486">
    <property type="entry name" value="Hydrolase_2"/>
    <property type="match status" value="1"/>
</dbReference>
<comment type="caution">
    <text evidence="3">The sequence shown here is derived from an EMBL/GenBank/DDBJ whole genome shotgun (WGS) entry which is preliminary data.</text>
</comment>
<dbReference type="RefSeq" id="WP_249866912.1">
    <property type="nucleotide sequence ID" value="NZ_JAMGBC010000001.1"/>
</dbReference>
<gene>
    <name evidence="3" type="ORF">LZ519_01155</name>
</gene>
<protein>
    <submittedName>
        <fullName evidence="3">Cell wall hydrolase</fullName>
    </submittedName>
</protein>
<dbReference type="Proteomes" id="UP001165343">
    <property type="component" value="Unassembled WGS sequence"/>
</dbReference>
<keyword evidence="3" id="KW-0378">Hydrolase</keyword>
<evidence type="ECO:0000259" key="2">
    <source>
        <dbReference type="Pfam" id="PF07486"/>
    </source>
</evidence>
<keyword evidence="4" id="KW-1185">Reference proteome</keyword>
<evidence type="ECO:0000313" key="3">
    <source>
        <dbReference type="EMBL" id="MCL6677930.1"/>
    </source>
</evidence>
<dbReference type="InterPro" id="IPR011105">
    <property type="entry name" value="Cell_wall_hydrolase_SleB"/>
</dbReference>
<evidence type="ECO:0000256" key="1">
    <source>
        <dbReference type="SAM" id="MobiDB-lite"/>
    </source>
</evidence>
<reference evidence="3" key="1">
    <citation type="submission" date="2022-05" db="EMBL/GenBank/DDBJ databases">
        <authorList>
            <person name="Jo J.-H."/>
            <person name="Im W.-T."/>
        </authorList>
    </citation>
    <scope>NUCLEOTIDE SEQUENCE</scope>
    <source>
        <strain evidence="3">RG327</strain>
    </source>
</reference>
<dbReference type="Gene3D" id="1.10.10.2520">
    <property type="entry name" value="Cell wall hydrolase SleB, domain 1"/>
    <property type="match status" value="1"/>
</dbReference>
<dbReference type="GO" id="GO:0016787">
    <property type="term" value="F:hydrolase activity"/>
    <property type="evidence" value="ECO:0007669"/>
    <property type="project" value="UniProtKB-KW"/>
</dbReference>
<proteinExistence type="predicted"/>
<dbReference type="EMBL" id="JAMGBC010000001">
    <property type="protein sequence ID" value="MCL6677930.1"/>
    <property type="molecule type" value="Genomic_DNA"/>
</dbReference>
<feature type="domain" description="Cell wall hydrolase SleB" evidence="2">
    <location>
        <begin position="94"/>
        <end position="202"/>
    </location>
</feature>
<organism evidence="3 4">
    <name type="scientific">Sphingomonas anseongensis</name>
    <dbReference type="NCBI Taxonomy" id="2908207"/>
    <lineage>
        <taxon>Bacteria</taxon>
        <taxon>Pseudomonadati</taxon>
        <taxon>Pseudomonadota</taxon>
        <taxon>Alphaproteobacteria</taxon>
        <taxon>Sphingomonadales</taxon>
        <taxon>Sphingomonadaceae</taxon>
        <taxon>Sphingomonas</taxon>
    </lineage>
</organism>
<sequence>MAFAALAVGGAAWSIPNTEEIAAARAEQTAPAPPPLLVRDLAPADAVALNSNIPVASGPNPAARPFSMAKADTATRAQALDCLTSAVYYEAGNQSADGERAVAQVILNRVRHPAFPSSVCGVVFQGSTRVTGCQFTFTCDGSLERRPSVDGWARARAIAEAALNGAVYGPVGLATHYHADYVVPYWASSMAKNAVIGAHLFYRWAGGWGRPSAYIQRYASHEPSASALKSAALAALANRPTQAAIEEAADIPGAEIGKAPAGRVAIRFNLANVIAARKAVESAPHEDYVEKVAASDNLRWTLTGSTAKSDEKPLGTRATGPSQDSD</sequence>
<evidence type="ECO:0000313" key="4">
    <source>
        <dbReference type="Proteomes" id="UP001165343"/>
    </source>
</evidence>
<accession>A0ABT0RCY3</accession>